<organism evidence="2 3">
    <name type="scientific">Rhypophila decipiens</name>
    <dbReference type="NCBI Taxonomy" id="261697"/>
    <lineage>
        <taxon>Eukaryota</taxon>
        <taxon>Fungi</taxon>
        <taxon>Dikarya</taxon>
        <taxon>Ascomycota</taxon>
        <taxon>Pezizomycotina</taxon>
        <taxon>Sordariomycetes</taxon>
        <taxon>Sordariomycetidae</taxon>
        <taxon>Sordariales</taxon>
        <taxon>Naviculisporaceae</taxon>
        <taxon>Rhypophila</taxon>
    </lineage>
</organism>
<evidence type="ECO:0000313" key="3">
    <source>
        <dbReference type="Proteomes" id="UP001301769"/>
    </source>
</evidence>
<dbReference type="EMBL" id="MU858068">
    <property type="protein sequence ID" value="KAK4216463.1"/>
    <property type="molecule type" value="Genomic_DNA"/>
</dbReference>
<evidence type="ECO:0000313" key="2">
    <source>
        <dbReference type="EMBL" id="KAK4216463.1"/>
    </source>
</evidence>
<dbReference type="AlphaFoldDB" id="A0AAN6YDF0"/>
<proteinExistence type="predicted"/>
<comment type="caution">
    <text evidence="2">The sequence shown here is derived from an EMBL/GenBank/DDBJ whole genome shotgun (WGS) entry which is preliminary data.</text>
</comment>
<protein>
    <submittedName>
        <fullName evidence="2">Uncharacterized protein</fullName>
    </submittedName>
</protein>
<dbReference type="Proteomes" id="UP001301769">
    <property type="component" value="Unassembled WGS sequence"/>
</dbReference>
<name>A0AAN6YDF0_9PEZI</name>
<keyword evidence="3" id="KW-1185">Reference proteome</keyword>
<sequence>MTKQAQYNPYAAVNTNLKFVNTMDGRRPLTSQDPNTSSVAAVAGAVSPAPPWTGNNNHWNGALPVPGALVGTGGGPGAPGPGPGPGPGLSIGSTSTDSAMVPAQQAQPYPGHDRNGQNMNRGRSAARRQHQDHHRRHCCHRRRPSRNHGGGGGSTTLRYMHDQTTNIHDRLSGCQPGVPPEVEEWEEAMRLGLDRLTEIIDHPRPPYGYDFGDAFIDPDSARGLNFDQAGYQYEEYYQYP</sequence>
<reference evidence="2" key="2">
    <citation type="submission" date="2023-05" db="EMBL/GenBank/DDBJ databases">
        <authorList>
            <consortium name="Lawrence Berkeley National Laboratory"/>
            <person name="Steindorff A."/>
            <person name="Hensen N."/>
            <person name="Bonometti L."/>
            <person name="Westerberg I."/>
            <person name="Brannstrom I.O."/>
            <person name="Guillou S."/>
            <person name="Cros-Aarteil S."/>
            <person name="Calhoun S."/>
            <person name="Haridas S."/>
            <person name="Kuo A."/>
            <person name="Mondo S."/>
            <person name="Pangilinan J."/>
            <person name="Riley R."/>
            <person name="Labutti K."/>
            <person name="Andreopoulos B."/>
            <person name="Lipzen A."/>
            <person name="Chen C."/>
            <person name="Yanf M."/>
            <person name="Daum C."/>
            <person name="Ng V."/>
            <person name="Clum A."/>
            <person name="Ohm R."/>
            <person name="Martin F."/>
            <person name="Silar P."/>
            <person name="Natvig D."/>
            <person name="Lalanne C."/>
            <person name="Gautier V."/>
            <person name="Ament-Velasquez S.L."/>
            <person name="Kruys A."/>
            <person name="Hutchinson M.I."/>
            <person name="Powell A.J."/>
            <person name="Barry K."/>
            <person name="Miller A.N."/>
            <person name="Grigoriev I.V."/>
            <person name="Debuchy R."/>
            <person name="Gladieux P."/>
            <person name="Thoren M.H."/>
            <person name="Johannesson H."/>
        </authorList>
    </citation>
    <scope>NUCLEOTIDE SEQUENCE</scope>
    <source>
        <strain evidence="2">PSN293</strain>
    </source>
</reference>
<feature type="region of interest" description="Disordered" evidence="1">
    <location>
        <begin position="67"/>
        <end position="156"/>
    </location>
</feature>
<gene>
    <name evidence="2" type="ORF">QBC37DRAFT_455084</name>
</gene>
<feature type="compositionally biased region" description="Basic residues" evidence="1">
    <location>
        <begin position="124"/>
        <end position="146"/>
    </location>
</feature>
<evidence type="ECO:0000256" key="1">
    <source>
        <dbReference type="SAM" id="MobiDB-lite"/>
    </source>
</evidence>
<reference evidence="2" key="1">
    <citation type="journal article" date="2023" name="Mol. Phylogenet. Evol.">
        <title>Genome-scale phylogeny and comparative genomics of the fungal order Sordariales.</title>
        <authorList>
            <person name="Hensen N."/>
            <person name="Bonometti L."/>
            <person name="Westerberg I."/>
            <person name="Brannstrom I.O."/>
            <person name="Guillou S."/>
            <person name="Cros-Aarteil S."/>
            <person name="Calhoun S."/>
            <person name="Haridas S."/>
            <person name="Kuo A."/>
            <person name="Mondo S."/>
            <person name="Pangilinan J."/>
            <person name="Riley R."/>
            <person name="LaButti K."/>
            <person name="Andreopoulos B."/>
            <person name="Lipzen A."/>
            <person name="Chen C."/>
            <person name="Yan M."/>
            <person name="Daum C."/>
            <person name="Ng V."/>
            <person name="Clum A."/>
            <person name="Steindorff A."/>
            <person name="Ohm R.A."/>
            <person name="Martin F."/>
            <person name="Silar P."/>
            <person name="Natvig D.O."/>
            <person name="Lalanne C."/>
            <person name="Gautier V."/>
            <person name="Ament-Velasquez S.L."/>
            <person name="Kruys A."/>
            <person name="Hutchinson M.I."/>
            <person name="Powell A.J."/>
            <person name="Barry K."/>
            <person name="Miller A.N."/>
            <person name="Grigoriev I.V."/>
            <person name="Debuchy R."/>
            <person name="Gladieux P."/>
            <person name="Hiltunen Thoren M."/>
            <person name="Johannesson H."/>
        </authorList>
    </citation>
    <scope>NUCLEOTIDE SEQUENCE</scope>
    <source>
        <strain evidence="2">PSN293</strain>
    </source>
</reference>
<accession>A0AAN6YDF0</accession>